<name>A0A0B0MM03_GOSAR</name>
<dbReference type="InterPro" id="IPR019734">
    <property type="entry name" value="TPR_rpt"/>
</dbReference>
<dbReference type="InterPro" id="IPR011990">
    <property type="entry name" value="TPR-like_helical_dom_sf"/>
</dbReference>
<accession>A0A0B0MM03</accession>
<dbReference type="KEGG" id="gab:108469952"/>
<evidence type="ECO:0000313" key="2">
    <source>
        <dbReference type="Proteomes" id="UP000032142"/>
    </source>
</evidence>
<dbReference type="PANTHER" id="PTHR48433">
    <property type="entry name" value="OUTER ENVELOPE PROTEIN 61-LIKE"/>
    <property type="match status" value="1"/>
</dbReference>
<gene>
    <name evidence="1" type="ORF">F383_19380</name>
</gene>
<reference evidence="2" key="1">
    <citation type="submission" date="2014-09" db="EMBL/GenBank/DDBJ databases">
        <authorList>
            <person name="Mudge J."/>
            <person name="Ramaraj T."/>
            <person name="Lindquist I.E."/>
            <person name="Bharti A.K."/>
            <person name="Sundararajan A."/>
            <person name="Cameron C.T."/>
            <person name="Woodward J.E."/>
            <person name="May G.D."/>
            <person name="Brubaker C."/>
            <person name="Broadhvest J."/>
            <person name="Wilkins T.A."/>
        </authorList>
    </citation>
    <scope>NUCLEOTIDE SEQUENCE</scope>
    <source>
        <strain evidence="2">cv. AKA8401</strain>
    </source>
</reference>
<dbReference type="SMART" id="SM00028">
    <property type="entry name" value="TPR"/>
    <property type="match status" value="3"/>
</dbReference>
<dbReference type="OMA" id="KRPIDWA"/>
<dbReference type="Pfam" id="PF00515">
    <property type="entry name" value="TPR_1"/>
    <property type="match status" value="1"/>
</dbReference>
<dbReference type="PROSITE" id="PS50005">
    <property type="entry name" value="TPR"/>
    <property type="match status" value="1"/>
</dbReference>
<protein>
    <submittedName>
        <fullName evidence="1">Outer envelope 61, chloroplastic-like protein</fullName>
    </submittedName>
</protein>
<dbReference type="Gene3D" id="1.25.40.10">
    <property type="entry name" value="Tetratricopeptide repeat domain"/>
    <property type="match status" value="1"/>
</dbReference>
<sequence>MMDPELLRIVQEQMSRISPAELSRIQQQMMSNPDLMRMASESMKNMRPEDLRQAAEQLKHTRPEDMAEIGEKMANASPEEIAALRARADAQISYELSAAEMLKNQGNEFHKQGKFNNASEKYLLAKKNLKGIPSAKGKTLLLACSLNLMSCYLKTRQYDECVKEGSEVLSYDAKNVKALYRRGQAYKELGQFDDAVSDLRNAHEVSPDDETIADVLRDAEERLAREGSHQAPRGVVIEEITEETVSTSPATLQSSSTEHSSKQPRESTGIAKSENEKKVADLRTNSECLQALKEDPEALRSFQNFISRANPDTLAAMSGGQVGEVSPDMFKTASNMISKMSPEELQKMVQLASSFPGENPYTGGFGTGPVPPNVTPDMLKTATDTMTKMPTEELQKMFEIAASIKGKDSIPASTTVNSSRLDSDAEVTYPTSQTSSITSENVGLGETASSSSSRFPNSMNAQSSFPPTSTADLQEQMRNQMKDPAMRQVFASMMKNMSPETMANMSEQFGMKLSREDAAKAQQAMSSLSPDDLDRMMRWVDRIQRGAEGAKKAKNWLLGKPGMILAICMLILAVILHRLGFIGS</sequence>
<evidence type="ECO:0000313" key="1">
    <source>
        <dbReference type="EMBL" id="KHG00524.1"/>
    </source>
</evidence>
<organism evidence="1 2">
    <name type="scientific">Gossypium arboreum</name>
    <name type="common">Tree cotton</name>
    <name type="synonym">Gossypium nanking</name>
    <dbReference type="NCBI Taxonomy" id="29729"/>
    <lineage>
        <taxon>Eukaryota</taxon>
        <taxon>Viridiplantae</taxon>
        <taxon>Streptophyta</taxon>
        <taxon>Embryophyta</taxon>
        <taxon>Tracheophyta</taxon>
        <taxon>Spermatophyta</taxon>
        <taxon>Magnoliopsida</taxon>
        <taxon>eudicotyledons</taxon>
        <taxon>Gunneridae</taxon>
        <taxon>Pentapetalae</taxon>
        <taxon>rosids</taxon>
        <taxon>malvids</taxon>
        <taxon>Malvales</taxon>
        <taxon>Malvaceae</taxon>
        <taxon>Malvoideae</taxon>
        <taxon>Gossypium</taxon>
    </lineage>
</organism>
<dbReference type="InterPro" id="IPR053319">
    <property type="entry name" value="OEP61"/>
</dbReference>
<comment type="caution">
    <text evidence="1">The sequence shown here is derived from an EMBL/GenBank/DDBJ whole genome shotgun (WGS) entry which is preliminary data.</text>
</comment>
<dbReference type="SUPFAM" id="SSF48452">
    <property type="entry name" value="TPR-like"/>
    <property type="match status" value="1"/>
</dbReference>
<dbReference type="PROSITE" id="PS50293">
    <property type="entry name" value="TPR_REGION"/>
    <property type="match status" value="1"/>
</dbReference>
<dbReference type="OrthoDB" id="245563at2759"/>
<dbReference type="EMBL" id="JRRC01133150">
    <property type="protein sequence ID" value="KHG00524.1"/>
    <property type="molecule type" value="Genomic_DNA"/>
</dbReference>
<keyword evidence="2" id="KW-1185">Reference proteome</keyword>
<proteinExistence type="predicted"/>
<dbReference type="Proteomes" id="UP000032142">
    <property type="component" value="Unassembled WGS sequence"/>
</dbReference>
<dbReference type="AlphaFoldDB" id="A0A0B0MM03"/>
<dbReference type="PANTHER" id="PTHR48433:SF1">
    <property type="entry name" value="OUTER ENVELOPE PROTEIN 61-LIKE"/>
    <property type="match status" value="1"/>
</dbReference>